<protein>
    <submittedName>
        <fullName evidence="2">Uncharacterized protein</fullName>
    </submittedName>
</protein>
<feature type="region of interest" description="Disordered" evidence="1">
    <location>
        <begin position="54"/>
        <end position="95"/>
    </location>
</feature>
<feature type="compositionally biased region" description="Polar residues" evidence="1">
    <location>
        <begin position="81"/>
        <end position="95"/>
    </location>
</feature>
<accession>A0A1R2CKW1</accession>
<dbReference type="EMBL" id="MPUH01000121">
    <property type="protein sequence ID" value="OMJ89637.1"/>
    <property type="molecule type" value="Genomic_DNA"/>
</dbReference>
<evidence type="ECO:0000256" key="1">
    <source>
        <dbReference type="SAM" id="MobiDB-lite"/>
    </source>
</evidence>
<evidence type="ECO:0000313" key="3">
    <source>
        <dbReference type="Proteomes" id="UP000187209"/>
    </source>
</evidence>
<dbReference type="OrthoDB" id="325608at2759"/>
<proteinExistence type="predicted"/>
<dbReference type="Proteomes" id="UP000187209">
    <property type="component" value="Unassembled WGS sequence"/>
</dbReference>
<evidence type="ECO:0000313" key="2">
    <source>
        <dbReference type="EMBL" id="OMJ89637.1"/>
    </source>
</evidence>
<gene>
    <name evidence="2" type="ORF">SteCoe_8176</name>
</gene>
<name>A0A1R2CKW1_9CILI</name>
<sequence length="192" mass="22316">MEEAILNSILRYKTQLTPVRETYPLPKKSWSKGLRSSTPIINYSTYYILKSPSLKSPPKISHERGYSNASTNALSPDKRSSLYSPINEPKQTLKSSPKKYLQANNIKKTIQKDIPERPKFFRNARKNTNPKLNDEENISNEKITNNLKDKFEEYKKEQEIRENKVKEDIGNLKEMLKRSAELIEASQLNLEQ</sequence>
<keyword evidence="3" id="KW-1185">Reference proteome</keyword>
<reference evidence="2 3" key="1">
    <citation type="submission" date="2016-11" db="EMBL/GenBank/DDBJ databases">
        <title>The macronuclear genome of Stentor coeruleus: a giant cell with tiny introns.</title>
        <authorList>
            <person name="Slabodnick M."/>
            <person name="Ruby J.G."/>
            <person name="Reiff S.B."/>
            <person name="Swart E.C."/>
            <person name="Gosai S."/>
            <person name="Prabakaran S."/>
            <person name="Witkowska E."/>
            <person name="Larue G.E."/>
            <person name="Fisher S."/>
            <person name="Freeman R.M."/>
            <person name="Gunawardena J."/>
            <person name="Chu W."/>
            <person name="Stover N.A."/>
            <person name="Gregory B.D."/>
            <person name="Nowacki M."/>
            <person name="Derisi J."/>
            <person name="Roy S.W."/>
            <person name="Marshall W.F."/>
            <person name="Sood P."/>
        </authorList>
    </citation>
    <scope>NUCLEOTIDE SEQUENCE [LARGE SCALE GENOMIC DNA]</scope>
    <source>
        <strain evidence="2">WM001</strain>
    </source>
</reference>
<comment type="caution">
    <text evidence="2">The sequence shown here is derived from an EMBL/GenBank/DDBJ whole genome shotgun (WGS) entry which is preliminary data.</text>
</comment>
<dbReference type="AlphaFoldDB" id="A0A1R2CKW1"/>
<organism evidence="2 3">
    <name type="scientific">Stentor coeruleus</name>
    <dbReference type="NCBI Taxonomy" id="5963"/>
    <lineage>
        <taxon>Eukaryota</taxon>
        <taxon>Sar</taxon>
        <taxon>Alveolata</taxon>
        <taxon>Ciliophora</taxon>
        <taxon>Postciliodesmatophora</taxon>
        <taxon>Heterotrichea</taxon>
        <taxon>Heterotrichida</taxon>
        <taxon>Stentoridae</taxon>
        <taxon>Stentor</taxon>
    </lineage>
</organism>